<dbReference type="AlphaFoldDB" id="A0AAD7CED5"/>
<name>A0AAD7CED5_9AGAR</name>
<evidence type="ECO:0000313" key="3">
    <source>
        <dbReference type="Proteomes" id="UP001221142"/>
    </source>
</evidence>
<comment type="caution">
    <text evidence="2">The sequence shown here is derived from an EMBL/GenBank/DDBJ whole genome shotgun (WGS) entry which is preliminary data.</text>
</comment>
<reference evidence="2" key="1">
    <citation type="submission" date="2023-03" db="EMBL/GenBank/DDBJ databases">
        <title>Massive genome expansion in bonnet fungi (Mycena s.s.) driven by repeated elements and novel gene families across ecological guilds.</title>
        <authorList>
            <consortium name="Lawrence Berkeley National Laboratory"/>
            <person name="Harder C.B."/>
            <person name="Miyauchi S."/>
            <person name="Viragh M."/>
            <person name="Kuo A."/>
            <person name="Thoen E."/>
            <person name="Andreopoulos B."/>
            <person name="Lu D."/>
            <person name="Skrede I."/>
            <person name="Drula E."/>
            <person name="Henrissat B."/>
            <person name="Morin E."/>
            <person name="Kohler A."/>
            <person name="Barry K."/>
            <person name="LaButti K."/>
            <person name="Morin E."/>
            <person name="Salamov A."/>
            <person name="Lipzen A."/>
            <person name="Mereny Z."/>
            <person name="Hegedus B."/>
            <person name="Baldrian P."/>
            <person name="Stursova M."/>
            <person name="Weitz H."/>
            <person name="Taylor A."/>
            <person name="Grigoriev I.V."/>
            <person name="Nagy L.G."/>
            <person name="Martin F."/>
            <person name="Kauserud H."/>
        </authorList>
    </citation>
    <scope>NUCLEOTIDE SEQUENCE</scope>
    <source>
        <strain evidence="2">9284</strain>
    </source>
</reference>
<keyword evidence="3" id="KW-1185">Reference proteome</keyword>
<feature type="region of interest" description="Disordered" evidence="1">
    <location>
        <begin position="184"/>
        <end position="249"/>
    </location>
</feature>
<evidence type="ECO:0000313" key="2">
    <source>
        <dbReference type="EMBL" id="KAJ7646904.1"/>
    </source>
</evidence>
<dbReference type="EMBL" id="JARKIF010000002">
    <property type="protein sequence ID" value="KAJ7646904.1"/>
    <property type="molecule type" value="Genomic_DNA"/>
</dbReference>
<sequence length="384" mass="42455">MTTMHPIGVRRTVLSKDDNKSLYDNVYSTIQATKATHLSSHEFGETFVRKYDAPIEKFGKFYEKTEAGDADERMLFNIVAEIGSEADGTWLAGYTKNIPSSKLPIGDNSNATRMTVAARVPTNAPKKLRTYFKGCVGTLDDIQSKDRQAEMRAGTIYNNVTDWVSRAPSGDNVILLRFAPTYEARNKSRPSAGQQRPLQTKKRTRPQAAKAKSEAETDATMEDVSDSDATDTEAASADGPMAKPIEERQVGDEYHPDILPEHRGSYFAHNNAVVVQRELLDENEKLIAPNEIAQTLTEGTLFIATVSLEFYNFKEDHYPSKTYHVHIDTLKVLDVGDGIPWEYPIPEGSPVAGSSKAVKREGEKVAASAAMSAFQSPSKRARKS</sequence>
<proteinExistence type="predicted"/>
<feature type="compositionally biased region" description="Acidic residues" evidence="1">
    <location>
        <begin position="216"/>
        <end position="231"/>
    </location>
</feature>
<evidence type="ECO:0000256" key="1">
    <source>
        <dbReference type="SAM" id="MobiDB-lite"/>
    </source>
</evidence>
<feature type="compositionally biased region" description="Polar residues" evidence="1">
    <location>
        <begin position="189"/>
        <end position="198"/>
    </location>
</feature>
<protein>
    <submittedName>
        <fullName evidence="2">Uncharacterized protein</fullName>
    </submittedName>
</protein>
<accession>A0AAD7CED5</accession>
<organism evidence="2 3">
    <name type="scientific">Roridomyces roridus</name>
    <dbReference type="NCBI Taxonomy" id="1738132"/>
    <lineage>
        <taxon>Eukaryota</taxon>
        <taxon>Fungi</taxon>
        <taxon>Dikarya</taxon>
        <taxon>Basidiomycota</taxon>
        <taxon>Agaricomycotina</taxon>
        <taxon>Agaricomycetes</taxon>
        <taxon>Agaricomycetidae</taxon>
        <taxon>Agaricales</taxon>
        <taxon>Marasmiineae</taxon>
        <taxon>Mycenaceae</taxon>
        <taxon>Roridomyces</taxon>
    </lineage>
</organism>
<gene>
    <name evidence="2" type="ORF">FB45DRAFT_1099112</name>
</gene>
<dbReference type="Proteomes" id="UP001221142">
    <property type="component" value="Unassembled WGS sequence"/>
</dbReference>